<reference evidence="4" key="1">
    <citation type="submission" date="2020-07" db="EMBL/GenBank/DDBJ databases">
        <authorList>
            <person name="Camacho E."/>
        </authorList>
    </citation>
    <scope>NUCLEOTIDE SEQUENCE</scope>
    <source>
        <strain evidence="4">MPO218</strain>
    </source>
</reference>
<organism evidence="4 5">
    <name type="scientific">Rhizorhabdus wittichii</name>
    <dbReference type="NCBI Taxonomy" id="160791"/>
    <lineage>
        <taxon>Bacteria</taxon>
        <taxon>Pseudomonadati</taxon>
        <taxon>Pseudomonadota</taxon>
        <taxon>Alphaproteobacteria</taxon>
        <taxon>Sphingomonadales</taxon>
        <taxon>Sphingomonadaceae</taxon>
        <taxon>Rhizorhabdus</taxon>
    </lineage>
</organism>
<evidence type="ECO:0000256" key="3">
    <source>
        <dbReference type="RuleBase" id="RU000363"/>
    </source>
</evidence>
<dbReference type="InterPro" id="IPR036291">
    <property type="entry name" value="NAD(P)-bd_dom_sf"/>
</dbReference>
<comment type="similarity">
    <text evidence="1 3">Belongs to the short-chain dehydrogenases/reductases (SDR) family.</text>
</comment>
<dbReference type="Gene3D" id="3.40.50.720">
    <property type="entry name" value="NAD(P)-binding Rossmann-like Domain"/>
    <property type="match status" value="1"/>
</dbReference>
<dbReference type="Pfam" id="PF00106">
    <property type="entry name" value="adh_short"/>
    <property type="match status" value="1"/>
</dbReference>
<dbReference type="EMBL" id="CP059319">
    <property type="protein sequence ID" value="QTH22696.1"/>
    <property type="molecule type" value="Genomic_DNA"/>
</dbReference>
<evidence type="ECO:0000256" key="1">
    <source>
        <dbReference type="ARBA" id="ARBA00006484"/>
    </source>
</evidence>
<dbReference type="SUPFAM" id="SSF51735">
    <property type="entry name" value="NAD(P)-binding Rossmann-fold domains"/>
    <property type="match status" value="1"/>
</dbReference>
<dbReference type="AlphaFoldDB" id="A0A975HEN4"/>
<keyword evidence="2" id="KW-0560">Oxidoreductase</keyword>
<evidence type="ECO:0000313" key="4">
    <source>
        <dbReference type="EMBL" id="QTH22696.1"/>
    </source>
</evidence>
<dbReference type="FunFam" id="3.40.50.720:FF:000084">
    <property type="entry name" value="Short-chain dehydrogenase reductase"/>
    <property type="match status" value="1"/>
</dbReference>
<reference evidence="4" key="2">
    <citation type="submission" date="2021-04" db="EMBL/GenBank/DDBJ databases">
        <title>Isolation and genomic analysis of the ibuprofen-degrading bacterium Sphingomonas strain MPO218.</title>
        <authorList>
            <person name="Aulestia M."/>
            <person name="Flores A."/>
            <person name="Mangas E.L."/>
            <person name="Perez-Pulido A.J."/>
            <person name="Santero E."/>
            <person name="Camacho E.M."/>
        </authorList>
    </citation>
    <scope>NUCLEOTIDE SEQUENCE</scope>
    <source>
        <strain evidence="4">MPO218</strain>
    </source>
</reference>
<evidence type="ECO:0000313" key="5">
    <source>
        <dbReference type="Proteomes" id="UP000664914"/>
    </source>
</evidence>
<dbReference type="PANTHER" id="PTHR43391">
    <property type="entry name" value="RETINOL DEHYDROGENASE-RELATED"/>
    <property type="match status" value="1"/>
</dbReference>
<dbReference type="RefSeq" id="WP_208633423.1">
    <property type="nucleotide sequence ID" value="NZ_CP059319.1"/>
</dbReference>
<dbReference type="PRINTS" id="PR00080">
    <property type="entry name" value="SDRFAMILY"/>
</dbReference>
<evidence type="ECO:0000256" key="2">
    <source>
        <dbReference type="ARBA" id="ARBA00023002"/>
    </source>
</evidence>
<dbReference type="GO" id="GO:0016491">
    <property type="term" value="F:oxidoreductase activity"/>
    <property type="evidence" value="ECO:0007669"/>
    <property type="project" value="UniProtKB-KW"/>
</dbReference>
<dbReference type="InterPro" id="IPR002347">
    <property type="entry name" value="SDR_fam"/>
</dbReference>
<dbReference type="PRINTS" id="PR00081">
    <property type="entry name" value="GDHRDH"/>
</dbReference>
<accession>A0A975HEN4</accession>
<dbReference type="CDD" id="cd05233">
    <property type="entry name" value="SDR_c"/>
    <property type="match status" value="1"/>
</dbReference>
<gene>
    <name evidence="4" type="ORF">HRJ34_04005</name>
</gene>
<dbReference type="PANTHER" id="PTHR43391:SF12">
    <property type="entry name" value="OXIDOREDUCTASE EPHD-RELATED"/>
    <property type="match status" value="1"/>
</dbReference>
<name>A0A975HEN4_9SPHN</name>
<protein>
    <submittedName>
        <fullName evidence="4">SDR family oxidoreductase</fullName>
    </submittedName>
</protein>
<dbReference type="Proteomes" id="UP000664914">
    <property type="component" value="Chromosome"/>
</dbReference>
<sequence>MSGFSVEGRTAFVTGGASGIGFGIARALIGRGARVAVADVDGAAVGRAVEALSVAGRVEGVVLDVRDRDGWQAARVAVEAALGPVGLLVNNAGVTGYDPIVDTPPAHFDWIVGVNLTGAFNGVHCFGRAMIDRGEGGHILNTASIAGLYGSNALTVGAYAASKFGLVGLSERLRVELAPHGIGVSLLCPGLVSTAIGANAAKLRPGPAGMALADNPAFAGLRQRAPTAGLDPDRLGPFVVRAIEENRAYIIPHPHFAEQVEARHAALMADFGEPADPALPLAPDWRDLA</sequence>
<proteinExistence type="inferred from homology"/>